<evidence type="ECO:0000256" key="1">
    <source>
        <dbReference type="ARBA" id="ARBA00004123"/>
    </source>
</evidence>
<feature type="region of interest" description="Disordered" evidence="7">
    <location>
        <begin position="1"/>
        <end position="21"/>
    </location>
</feature>
<dbReference type="SUPFAM" id="SSF46689">
    <property type="entry name" value="Homeodomain-like"/>
    <property type="match status" value="1"/>
</dbReference>
<dbReference type="SMART" id="SM00717">
    <property type="entry name" value="SANT"/>
    <property type="match status" value="2"/>
</dbReference>
<keyword evidence="3" id="KW-0805">Transcription regulation</keyword>
<dbReference type="EMBL" id="AMZH03008389">
    <property type="protein sequence ID" value="RRT59049.1"/>
    <property type="molecule type" value="Genomic_DNA"/>
</dbReference>
<evidence type="ECO:0000259" key="8">
    <source>
        <dbReference type="PROSITE" id="PS50090"/>
    </source>
</evidence>
<keyword evidence="6" id="KW-0539">Nucleus</keyword>
<evidence type="ECO:0000256" key="4">
    <source>
        <dbReference type="ARBA" id="ARBA00023125"/>
    </source>
</evidence>
<dbReference type="InterPro" id="IPR050560">
    <property type="entry name" value="MYB_TF"/>
</dbReference>
<feature type="domain" description="HTH myb-type" evidence="9">
    <location>
        <begin position="13"/>
        <end position="68"/>
    </location>
</feature>
<proteinExistence type="predicted"/>
<comment type="subcellular location">
    <subcellularLocation>
        <location evidence="1">Nucleus</location>
    </subcellularLocation>
</comment>
<evidence type="ECO:0000256" key="5">
    <source>
        <dbReference type="ARBA" id="ARBA00023163"/>
    </source>
</evidence>
<dbReference type="InterPro" id="IPR017930">
    <property type="entry name" value="Myb_dom"/>
</dbReference>
<evidence type="ECO:0000313" key="10">
    <source>
        <dbReference type="EMBL" id="RRT59049.1"/>
    </source>
</evidence>
<dbReference type="CDD" id="cd00167">
    <property type="entry name" value="SANT"/>
    <property type="match status" value="2"/>
</dbReference>
<dbReference type="FunFam" id="1.10.10.60:FF:000060">
    <property type="entry name" value="MYB transcription factor"/>
    <property type="match status" value="1"/>
</dbReference>
<feature type="compositionally biased region" description="Polar residues" evidence="7">
    <location>
        <begin position="1"/>
        <end position="10"/>
    </location>
</feature>
<dbReference type="GO" id="GO:0000978">
    <property type="term" value="F:RNA polymerase II cis-regulatory region sequence-specific DNA binding"/>
    <property type="evidence" value="ECO:0007669"/>
    <property type="project" value="TreeGrafter"/>
</dbReference>
<evidence type="ECO:0000256" key="3">
    <source>
        <dbReference type="ARBA" id="ARBA00023015"/>
    </source>
</evidence>
<feature type="domain" description="Myb-like" evidence="8">
    <location>
        <begin position="18"/>
        <end position="64"/>
    </location>
</feature>
<dbReference type="Proteomes" id="UP000287651">
    <property type="component" value="Unassembled WGS sequence"/>
</dbReference>
<sequence length="262" mass="29929">MESTTVSTGSGDKKACPRGHWKPAEDEKLRQLVEQFGPHNWNSIAEKLQGRSGKSCRLRWFNQLDPRINRSPFTAEEEESLLAAQRVHGNKWATIAQLFPGRTDNSVKNHWHVIMARRHRERLKLMRKRTYQDFTSQLTFEVGDGTNSTSIPASAFFGSKILLVPQGYGSERKNCSSFRCSCCTYETSYLHDQSIRHCHQTYRSLRAFEDGHSKRAAAPNSKFSSEYDSCVDHAIRRGDDNEQNERGKNVPFIDFLGVGITQ</sequence>
<dbReference type="Pfam" id="PF13921">
    <property type="entry name" value="Myb_DNA-bind_6"/>
    <property type="match status" value="1"/>
</dbReference>
<dbReference type="InterPro" id="IPR001005">
    <property type="entry name" value="SANT/Myb"/>
</dbReference>
<dbReference type="Gene3D" id="1.10.10.60">
    <property type="entry name" value="Homeodomain-like"/>
    <property type="match status" value="2"/>
</dbReference>
<dbReference type="PROSITE" id="PS51294">
    <property type="entry name" value="HTH_MYB"/>
    <property type="match status" value="2"/>
</dbReference>
<evidence type="ECO:0000256" key="7">
    <source>
        <dbReference type="SAM" id="MobiDB-lite"/>
    </source>
</evidence>
<dbReference type="PANTHER" id="PTHR45614:SF292">
    <property type="entry name" value="TRANSCRIPTION FACTOR MYB59-LIKE"/>
    <property type="match status" value="1"/>
</dbReference>
<dbReference type="PROSITE" id="PS50090">
    <property type="entry name" value="MYB_LIKE"/>
    <property type="match status" value="2"/>
</dbReference>
<evidence type="ECO:0000256" key="2">
    <source>
        <dbReference type="ARBA" id="ARBA00022737"/>
    </source>
</evidence>
<dbReference type="PANTHER" id="PTHR45614">
    <property type="entry name" value="MYB PROTEIN-RELATED"/>
    <property type="match status" value="1"/>
</dbReference>
<evidence type="ECO:0000256" key="6">
    <source>
        <dbReference type="ARBA" id="ARBA00023242"/>
    </source>
</evidence>
<accession>A0A426Z4Z9</accession>
<evidence type="ECO:0000313" key="11">
    <source>
        <dbReference type="Proteomes" id="UP000287651"/>
    </source>
</evidence>
<dbReference type="InterPro" id="IPR009057">
    <property type="entry name" value="Homeodomain-like_sf"/>
</dbReference>
<dbReference type="GO" id="GO:0000981">
    <property type="term" value="F:DNA-binding transcription factor activity, RNA polymerase II-specific"/>
    <property type="evidence" value="ECO:0007669"/>
    <property type="project" value="TreeGrafter"/>
</dbReference>
<gene>
    <name evidence="10" type="ORF">B296_00025245</name>
</gene>
<evidence type="ECO:0000259" key="9">
    <source>
        <dbReference type="PROSITE" id="PS51294"/>
    </source>
</evidence>
<keyword evidence="4" id="KW-0238">DNA-binding</keyword>
<keyword evidence="2" id="KW-0677">Repeat</keyword>
<name>A0A426Z4Z9_ENSVE</name>
<protein>
    <submittedName>
        <fullName evidence="10">Uncharacterized protein</fullName>
    </submittedName>
</protein>
<feature type="domain" description="Myb-like" evidence="8">
    <location>
        <begin position="65"/>
        <end position="115"/>
    </location>
</feature>
<organism evidence="10 11">
    <name type="scientific">Ensete ventricosum</name>
    <name type="common">Abyssinian banana</name>
    <name type="synonym">Musa ensete</name>
    <dbReference type="NCBI Taxonomy" id="4639"/>
    <lineage>
        <taxon>Eukaryota</taxon>
        <taxon>Viridiplantae</taxon>
        <taxon>Streptophyta</taxon>
        <taxon>Embryophyta</taxon>
        <taxon>Tracheophyta</taxon>
        <taxon>Spermatophyta</taxon>
        <taxon>Magnoliopsida</taxon>
        <taxon>Liliopsida</taxon>
        <taxon>Zingiberales</taxon>
        <taxon>Musaceae</taxon>
        <taxon>Ensete</taxon>
    </lineage>
</organism>
<reference evidence="10 11" key="1">
    <citation type="journal article" date="2014" name="Agronomy (Basel)">
        <title>A Draft Genome Sequence for Ensete ventricosum, the Drought-Tolerant Tree Against Hunger.</title>
        <authorList>
            <person name="Harrison J."/>
            <person name="Moore K.A."/>
            <person name="Paszkiewicz K."/>
            <person name="Jones T."/>
            <person name="Grant M."/>
            <person name="Ambacheew D."/>
            <person name="Muzemil S."/>
            <person name="Studholme D.J."/>
        </authorList>
    </citation>
    <scope>NUCLEOTIDE SEQUENCE [LARGE SCALE GENOMIC DNA]</scope>
</reference>
<feature type="domain" description="HTH myb-type" evidence="9">
    <location>
        <begin position="69"/>
        <end position="119"/>
    </location>
</feature>
<dbReference type="GO" id="GO:0005634">
    <property type="term" value="C:nucleus"/>
    <property type="evidence" value="ECO:0007669"/>
    <property type="project" value="UniProtKB-SubCell"/>
</dbReference>
<comment type="caution">
    <text evidence="10">The sequence shown here is derived from an EMBL/GenBank/DDBJ whole genome shotgun (WGS) entry which is preliminary data.</text>
</comment>
<dbReference type="AlphaFoldDB" id="A0A426Z4Z9"/>
<keyword evidence="5" id="KW-0804">Transcription</keyword>